<organism evidence="10 11">
    <name type="scientific">Paracoccus aestuarii</name>
    <dbReference type="NCBI Taxonomy" id="453842"/>
    <lineage>
        <taxon>Bacteria</taxon>
        <taxon>Pseudomonadati</taxon>
        <taxon>Pseudomonadota</taxon>
        <taxon>Alphaproteobacteria</taxon>
        <taxon>Rhodobacterales</taxon>
        <taxon>Paracoccaceae</taxon>
        <taxon>Paracoccus</taxon>
    </lineage>
</organism>
<protein>
    <submittedName>
        <fullName evidence="10">Aldo/keto reductase</fullName>
    </submittedName>
</protein>
<keyword evidence="2" id="KW-0521">NADP</keyword>
<dbReference type="PIRSF" id="PIRSF000097">
    <property type="entry name" value="AKR"/>
    <property type="match status" value="1"/>
</dbReference>
<keyword evidence="11" id="KW-1185">Reference proteome</keyword>
<dbReference type="GO" id="GO:0016616">
    <property type="term" value="F:oxidoreductase activity, acting on the CH-OH group of donors, NAD or NADP as acceptor"/>
    <property type="evidence" value="ECO:0007669"/>
    <property type="project" value="UniProtKB-ARBA"/>
</dbReference>
<dbReference type="InterPro" id="IPR020471">
    <property type="entry name" value="AKR"/>
</dbReference>
<dbReference type="RefSeq" id="WP_119884649.1">
    <property type="nucleotide sequence ID" value="NZ_CP067169.1"/>
</dbReference>
<evidence type="ECO:0000256" key="7">
    <source>
        <dbReference type="PIRSR" id="PIRSR000097-3"/>
    </source>
</evidence>
<evidence type="ECO:0000256" key="6">
    <source>
        <dbReference type="PIRSR" id="PIRSR000097-2"/>
    </source>
</evidence>
<dbReference type="Gene3D" id="3.20.20.100">
    <property type="entry name" value="NADP-dependent oxidoreductase domain"/>
    <property type="match status" value="1"/>
</dbReference>
<name>A0A419A2U0_9RHOB</name>
<evidence type="ECO:0000256" key="2">
    <source>
        <dbReference type="ARBA" id="ARBA00022857"/>
    </source>
</evidence>
<dbReference type="PANTHER" id="PTHR43827">
    <property type="entry name" value="2,5-DIKETO-D-GLUCONIC ACID REDUCTASE"/>
    <property type="match status" value="1"/>
</dbReference>
<feature type="domain" description="NADP-dependent oxidoreductase" evidence="9">
    <location>
        <begin position="19"/>
        <end position="261"/>
    </location>
</feature>
<dbReference type="FunFam" id="3.20.20.100:FF:000002">
    <property type="entry name" value="2,5-diketo-D-gluconic acid reductase A"/>
    <property type="match status" value="1"/>
</dbReference>
<dbReference type="SUPFAM" id="SSF51430">
    <property type="entry name" value="NAD(P)-linked oxidoreductase"/>
    <property type="match status" value="1"/>
</dbReference>
<comment type="caution">
    <text evidence="10">The sequence shown here is derived from an EMBL/GenBank/DDBJ whole genome shotgun (WGS) entry which is preliminary data.</text>
</comment>
<feature type="binding site" evidence="6">
    <location>
        <position position="109"/>
    </location>
    <ligand>
        <name>substrate</name>
    </ligand>
</feature>
<reference evidence="10 11" key="1">
    <citation type="submission" date="2018-09" db="EMBL/GenBank/DDBJ databases">
        <title>Paracoccus onubensis nov. sp. a moderate halophilic bacterium isolated from Gruta de las Maravillas (Aracena, Spain).</title>
        <authorList>
            <person name="Jurado V."/>
            <person name="Gutierrez-Patricio S."/>
            <person name="Gonzalez-Pimentel J.L."/>
            <person name="Laiz L."/>
            <person name="Saiz-Jimenez C."/>
        </authorList>
    </citation>
    <scope>NUCLEOTIDE SEQUENCE [LARGE SCALE GENOMIC DNA]</scope>
    <source>
        <strain evidence="10 11">DSM 19484</strain>
    </source>
</reference>
<evidence type="ECO:0000313" key="11">
    <source>
        <dbReference type="Proteomes" id="UP000285530"/>
    </source>
</evidence>
<feature type="region of interest" description="Disordered" evidence="8">
    <location>
        <begin position="259"/>
        <end position="279"/>
    </location>
</feature>
<dbReference type="PRINTS" id="PR00069">
    <property type="entry name" value="ALDKETRDTASE"/>
</dbReference>
<feature type="compositionally biased region" description="Basic and acidic residues" evidence="8">
    <location>
        <begin position="259"/>
        <end position="268"/>
    </location>
</feature>
<evidence type="ECO:0000259" key="9">
    <source>
        <dbReference type="Pfam" id="PF00248"/>
    </source>
</evidence>
<dbReference type="InterPro" id="IPR018170">
    <property type="entry name" value="Aldo/ket_reductase_CS"/>
</dbReference>
<evidence type="ECO:0000256" key="5">
    <source>
        <dbReference type="PIRSR" id="PIRSR000097-1"/>
    </source>
</evidence>
<feature type="site" description="Lowers pKa of active site Tyr" evidence="7">
    <location>
        <position position="76"/>
    </location>
</feature>
<keyword evidence="3" id="KW-0560">Oxidoreductase</keyword>
<comment type="similarity">
    <text evidence="1">Belongs to the aldo/keto reductase family.</text>
</comment>
<feature type="active site" description="Proton donor" evidence="5">
    <location>
        <position position="51"/>
    </location>
</feature>
<evidence type="ECO:0000256" key="8">
    <source>
        <dbReference type="SAM" id="MobiDB-lite"/>
    </source>
</evidence>
<dbReference type="InterPro" id="IPR036812">
    <property type="entry name" value="NAD(P)_OxRdtase_dom_sf"/>
</dbReference>
<dbReference type="Proteomes" id="UP000285530">
    <property type="component" value="Unassembled WGS sequence"/>
</dbReference>
<dbReference type="InterPro" id="IPR023210">
    <property type="entry name" value="NADP_OxRdtase_dom"/>
</dbReference>
<dbReference type="OrthoDB" id="9768793at2"/>
<dbReference type="Pfam" id="PF00248">
    <property type="entry name" value="Aldo_ket_red"/>
    <property type="match status" value="1"/>
</dbReference>
<dbReference type="PROSITE" id="PS00798">
    <property type="entry name" value="ALDOKETO_REDUCTASE_1"/>
    <property type="match status" value="1"/>
</dbReference>
<evidence type="ECO:0000313" key="10">
    <source>
        <dbReference type="EMBL" id="RJL07577.1"/>
    </source>
</evidence>
<sequence length="279" mass="30817">MTTQPNLTLNDGRIMPQMGAGIWQIDDDATADVVAQALRLGYRLIDGAAAYKNEAGMGRGIRDSGVARDEVFVTSKLWNDAQGFDAALRAFDATMDRCGLDHLDLYLIHWPLPALDAYVETWKALIRLRDEGRVKSIGTANFHEPHLRRLIDETGIAPAVNQIELHPSLTQEGLRAVNRQLGVVTQSWTPLGRGDSFDAPAIRDAAARMGCSVAQVILRWHIQHGLSVIPKSENPERLAENLAALELELTPDEMAAIDALDRGHRTGPDPDEFDYRQPL</sequence>
<gene>
    <name evidence="10" type="ORF">D3P06_00475</name>
</gene>
<dbReference type="EMBL" id="QZEV01000001">
    <property type="protein sequence ID" value="RJL07577.1"/>
    <property type="molecule type" value="Genomic_DNA"/>
</dbReference>
<evidence type="ECO:0000256" key="1">
    <source>
        <dbReference type="ARBA" id="ARBA00007905"/>
    </source>
</evidence>
<proteinExistence type="inferred from homology"/>
<comment type="catalytic activity">
    <reaction evidence="4">
        <text>hydroxyacetone + NADP(+) = methylglyoxal + NADPH + H(+)</text>
        <dbReference type="Rhea" id="RHEA:27986"/>
        <dbReference type="ChEBI" id="CHEBI:15378"/>
        <dbReference type="ChEBI" id="CHEBI:17158"/>
        <dbReference type="ChEBI" id="CHEBI:27957"/>
        <dbReference type="ChEBI" id="CHEBI:57783"/>
        <dbReference type="ChEBI" id="CHEBI:58349"/>
    </reaction>
</comment>
<evidence type="ECO:0000256" key="3">
    <source>
        <dbReference type="ARBA" id="ARBA00023002"/>
    </source>
</evidence>
<accession>A0A419A2U0</accession>
<evidence type="ECO:0000256" key="4">
    <source>
        <dbReference type="ARBA" id="ARBA00049445"/>
    </source>
</evidence>
<dbReference type="PANTHER" id="PTHR43827:SF3">
    <property type="entry name" value="NADP-DEPENDENT OXIDOREDUCTASE DOMAIN-CONTAINING PROTEIN"/>
    <property type="match status" value="1"/>
</dbReference>
<dbReference type="AlphaFoldDB" id="A0A419A2U0"/>